<evidence type="ECO:0000256" key="4">
    <source>
        <dbReference type="ARBA" id="ARBA00023163"/>
    </source>
</evidence>
<dbReference type="EMBL" id="MAAO01000015">
    <property type="protein sequence ID" value="OUR93505.1"/>
    <property type="molecule type" value="Genomic_DNA"/>
</dbReference>
<dbReference type="Pfam" id="PF03466">
    <property type="entry name" value="LysR_substrate"/>
    <property type="match status" value="1"/>
</dbReference>
<keyword evidence="4" id="KW-0804">Transcription</keyword>
<dbReference type="Gene3D" id="3.40.190.290">
    <property type="match status" value="1"/>
</dbReference>
<dbReference type="SUPFAM" id="SSF53850">
    <property type="entry name" value="Periplasmic binding protein-like II"/>
    <property type="match status" value="1"/>
</dbReference>
<comment type="similarity">
    <text evidence="1">Belongs to the LysR transcriptional regulatory family.</text>
</comment>
<name>A0A1Y5F238_9BACT</name>
<dbReference type="PROSITE" id="PS50931">
    <property type="entry name" value="HTH_LYSR"/>
    <property type="match status" value="1"/>
</dbReference>
<dbReference type="PANTHER" id="PTHR30126:SF40">
    <property type="entry name" value="HTH-TYPE TRANSCRIPTIONAL REGULATOR GLTR"/>
    <property type="match status" value="1"/>
</dbReference>
<evidence type="ECO:0000313" key="6">
    <source>
        <dbReference type="EMBL" id="OUR93505.1"/>
    </source>
</evidence>
<dbReference type="SUPFAM" id="SSF46785">
    <property type="entry name" value="Winged helix' DNA-binding domain"/>
    <property type="match status" value="1"/>
</dbReference>
<organism evidence="6 7">
    <name type="scientific">Halobacteriovorax marinus</name>
    <dbReference type="NCBI Taxonomy" id="97084"/>
    <lineage>
        <taxon>Bacteria</taxon>
        <taxon>Pseudomonadati</taxon>
        <taxon>Bdellovibrionota</taxon>
        <taxon>Bacteriovoracia</taxon>
        <taxon>Bacteriovoracales</taxon>
        <taxon>Halobacteriovoraceae</taxon>
        <taxon>Halobacteriovorax</taxon>
    </lineage>
</organism>
<keyword evidence="3" id="KW-0238">DNA-binding</keyword>
<dbReference type="InterPro" id="IPR005119">
    <property type="entry name" value="LysR_subst-bd"/>
</dbReference>
<dbReference type="InterPro" id="IPR036388">
    <property type="entry name" value="WH-like_DNA-bd_sf"/>
</dbReference>
<feature type="domain" description="HTH lysR-type" evidence="5">
    <location>
        <begin position="1"/>
        <end position="60"/>
    </location>
</feature>
<dbReference type="GO" id="GO:0003700">
    <property type="term" value="F:DNA-binding transcription factor activity"/>
    <property type="evidence" value="ECO:0007669"/>
    <property type="project" value="InterPro"/>
</dbReference>
<dbReference type="InterPro" id="IPR000847">
    <property type="entry name" value="LysR_HTH_N"/>
</dbReference>
<reference evidence="7" key="1">
    <citation type="journal article" date="2017" name="Proc. Natl. Acad. Sci. U.S.A.">
        <title>Simulation of Deepwater Horizon oil plume reveals substrate specialization within a complex community of hydrocarbon-degraders.</title>
        <authorList>
            <person name="Hu P."/>
            <person name="Dubinsky E.A."/>
            <person name="Probst A.J."/>
            <person name="Wang J."/>
            <person name="Sieber C.M.K."/>
            <person name="Tom L.M."/>
            <person name="Gardinali P."/>
            <person name="Banfield J.F."/>
            <person name="Atlas R.M."/>
            <person name="Andersen G.L."/>
        </authorList>
    </citation>
    <scope>NUCLEOTIDE SEQUENCE [LARGE SCALE GENOMIC DNA]</scope>
</reference>
<accession>A0A1Y5F238</accession>
<sequence>MELKYDELKTFLEVHKAGTFTKASAHLGLSQSALSQKIARIEEVMQAAVFVRHPRSLSLTATGEKLLSYAKEAVQMQEDFLGSFDQYQNELSGTIRVAAFSSIMRSILIPKLASLQRKYPGVSIEYTSYEMFELESILKSNRADFIITDYEPKLSQTEQVIIGEEEYVIIEAKKYKTIPNTFLDHTSMDNATESYFQVIGRDKDYNRMFMGDVYSIIDGVALGLGRAVMSKHLVVSDKRFIITTHKKKYIRPLVLSYSKQNYYSPLQKQVLELLS</sequence>
<dbReference type="PANTHER" id="PTHR30126">
    <property type="entry name" value="HTH-TYPE TRANSCRIPTIONAL REGULATOR"/>
    <property type="match status" value="1"/>
</dbReference>
<evidence type="ECO:0000256" key="1">
    <source>
        <dbReference type="ARBA" id="ARBA00009437"/>
    </source>
</evidence>
<dbReference type="CDD" id="cd05466">
    <property type="entry name" value="PBP2_LTTR_substrate"/>
    <property type="match status" value="1"/>
</dbReference>
<protein>
    <recommendedName>
        <fullName evidence="5">HTH lysR-type domain-containing protein</fullName>
    </recommendedName>
</protein>
<comment type="caution">
    <text evidence="6">The sequence shown here is derived from an EMBL/GenBank/DDBJ whole genome shotgun (WGS) entry which is preliminary data.</text>
</comment>
<dbReference type="PRINTS" id="PR00039">
    <property type="entry name" value="HTHLYSR"/>
</dbReference>
<dbReference type="Gene3D" id="1.10.10.10">
    <property type="entry name" value="Winged helix-like DNA-binding domain superfamily/Winged helix DNA-binding domain"/>
    <property type="match status" value="1"/>
</dbReference>
<dbReference type="Pfam" id="PF00126">
    <property type="entry name" value="HTH_1"/>
    <property type="match status" value="1"/>
</dbReference>
<evidence type="ECO:0000256" key="2">
    <source>
        <dbReference type="ARBA" id="ARBA00023015"/>
    </source>
</evidence>
<dbReference type="InterPro" id="IPR036390">
    <property type="entry name" value="WH_DNA-bd_sf"/>
</dbReference>
<dbReference type="Proteomes" id="UP000196531">
    <property type="component" value="Unassembled WGS sequence"/>
</dbReference>
<gene>
    <name evidence="6" type="ORF">A9Q84_18710</name>
</gene>
<evidence type="ECO:0000259" key="5">
    <source>
        <dbReference type="PROSITE" id="PS50931"/>
    </source>
</evidence>
<proteinExistence type="inferred from homology"/>
<evidence type="ECO:0000256" key="3">
    <source>
        <dbReference type="ARBA" id="ARBA00023125"/>
    </source>
</evidence>
<dbReference type="AlphaFoldDB" id="A0A1Y5F238"/>
<evidence type="ECO:0000313" key="7">
    <source>
        <dbReference type="Proteomes" id="UP000196531"/>
    </source>
</evidence>
<keyword evidence="2" id="KW-0805">Transcription regulation</keyword>
<dbReference type="GO" id="GO:0000976">
    <property type="term" value="F:transcription cis-regulatory region binding"/>
    <property type="evidence" value="ECO:0007669"/>
    <property type="project" value="TreeGrafter"/>
</dbReference>